<sequence>MPTLNQNPWLRGLTRAVPLSALVMLASGWTNALPHLQPGTPEAKTVEAGSLRLGQSLRGSGALKQRAVTLDLSDDGQYQFLLTRLRAAGKTPQKAPYLHERLSAVRARQQERARTAGATAARADAAPAWCDHDIFFNDEVPDLKQRKIHYETNVLVTCRGGANYVFADLNAYETDVKGSYNKLIDSSSGEEYSDGRYFTQVRLNSTVDVGTVLRMDSTMIASDVFTGEEQVTFYELSASALSVAPGLTLTHPSQRTGGSASPIWMCQLRGGADCDYSIAGQT</sequence>
<evidence type="ECO:0000313" key="3">
    <source>
        <dbReference type="Proteomes" id="UP000272888"/>
    </source>
</evidence>
<dbReference type="AlphaFoldDB" id="A0A3A8PVL3"/>
<reference evidence="3" key="1">
    <citation type="submission" date="2018-09" db="EMBL/GenBank/DDBJ databases">
        <authorList>
            <person name="Livingstone P.G."/>
            <person name="Whitworth D.E."/>
        </authorList>
    </citation>
    <scope>NUCLEOTIDE SEQUENCE [LARGE SCALE GENOMIC DNA]</scope>
    <source>
        <strain evidence="3">CA051B</strain>
    </source>
</reference>
<accession>A0A3A8PVL3</accession>
<evidence type="ECO:0000256" key="1">
    <source>
        <dbReference type="SAM" id="SignalP"/>
    </source>
</evidence>
<comment type="caution">
    <text evidence="2">The sequence shown here is derived from an EMBL/GenBank/DDBJ whole genome shotgun (WGS) entry which is preliminary data.</text>
</comment>
<feature type="signal peptide" evidence="1">
    <location>
        <begin position="1"/>
        <end position="32"/>
    </location>
</feature>
<feature type="chain" id="PRO_5017482743" evidence="1">
    <location>
        <begin position="33"/>
        <end position="282"/>
    </location>
</feature>
<gene>
    <name evidence="2" type="ORF">D7V93_13195</name>
</gene>
<keyword evidence="3" id="KW-1185">Reference proteome</keyword>
<evidence type="ECO:0000313" key="2">
    <source>
        <dbReference type="EMBL" id="RKH60496.1"/>
    </source>
</evidence>
<proteinExistence type="predicted"/>
<dbReference type="EMBL" id="RAWB01000113">
    <property type="protein sequence ID" value="RKH60496.1"/>
    <property type="molecule type" value="Genomic_DNA"/>
</dbReference>
<keyword evidence="1" id="KW-0732">Signal</keyword>
<protein>
    <submittedName>
        <fullName evidence="2">Uncharacterized protein</fullName>
    </submittedName>
</protein>
<organism evidence="2 3">
    <name type="scientific">Corallococcus llansteffanensis</name>
    <dbReference type="NCBI Taxonomy" id="2316731"/>
    <lineage>
        <taxon>Bacteria</taxon>
        <taxon>Pseudomonadati</taxon>
        <taxon>Myxococcota</taxon>
        <taxon>Myxococcia</taxon>
        <taxon>Myxococcales</taxon>
        <taxon>Cystobacterineae</taxon>
        <taxon>Myxococcaceae</taxon>
        <taxon>Corallococcus</taxon>
    </lineage>
</organism>
<dbReference type="Proteomes" id="UP000272888">
    <property type="component" value="Unassembled WGS sequence"/>
</dbReference>
<name>A0A3A8PVL3_9BACT</name>
<feature type="non-terminal residue" evidence="2">
    <location>
        <position position="282"/>
    </location>
</feature>